<keyword evidence="3" id="KW-0436">Ligase</keyword>
<gene>
    <name evidence="3" type="ORF">PJIAN_248</name>
</gene>
<dbReference type="SUPFAM" id="SSF55681">
    <property type="entry name" value="Class II aaRS and biotin synthetases"/>
    <property type="match status" value="1"/>
</dbReference>
<evidence type="ECO:0000313" key="3">
    <source>
        <dbReference type="EMBL" id="GAT62489.1"/>
    </source>
</evidence>
<reference evidence="4" key="2">
    <citation type="journal article" date="2017" name="Genome Announc.">
        <title>Draft genome sequence of Paludibacter jiangxiensis NM7(T), a propionate-producing fermentative bacterium.</title>
        <authorList>
            <person name="Qiu Y.-L."/>
            <person name="Tourlousse D.M."/>
            <person name="Matsuura N."/>
            <person name="Ohashi A."/>
            <person name="Sekiguchi Y."/>
        </authorList>
    </citation>
    <scope>NUCLEOTIDE SEQUENCE [LARGE SCALE GENOMIC DNA]</scope>
    <source>
        <strain evidence="4">NM7</strain>
    </source>
</reference>
<dbReference type="PANTHER" id="PTHR12561">
    <property type="entry name" value="LIPOATE-PROTEIN LIGASE"/>
    <property type="match status" value="1"/>
</dbReference>
<dbReference type="GO" id="GO:0016874">
    <property type="term" value="F:ligase activity"/>
    <property type="evidence" value="ECO:0007669"/>
    <property type="project" value="UniProtKB-KW"/>
</dbReference>
<evidence type="ECO:0000256" key="1">
    <source>
        <dbReference type="ARBA" id="ARBA00005085"/>
    </source>
</evidence>
<dbReference type="OrthoDB" id="9787898at2"/>
<dbReference type="Pfam" id="PF21948">
    <property type="entry name" value="LplA-B_cat"/>
    <property type="match status" value="1"/>
</dbReference>
<evidence type="ECO:0000313" key="4">
    <source>
        <dbReference type="Proteomes" id="UP000076586"/>
    </source>
</evidence>
<dbReference type="NCBIfam" id="TIGR00545">
    <property type="entry name" value="lipoyltrans"/>
    <property type="match status" value="1"/>
</dbReference>
<dbReference type="EMBL" id="BDCR01000002">
    <property type="protein sequence ID" value="GAT62489.1"/>
    <property type="molecule type" value="Genomic_DNA"/>
</dbReference>
<dbReference type="PROSITE" id="PS51733">
    <property type="entry name" value="BPL_LPL_CATALYTIC"/>
    <property type="match status" value="1"/>
</dbReference>
<dbReference type="InterPro" id="IPR045864">
    <property type="entry name" value="aa-tRNA-synth_II/BPL/LPL"/>
</dbReference>
<dbReference type="CDD" id="cd16443">
    <property type="entry name" value="LplA"/>
    <property type="match status" value="1"/>
</dbReference>
<dbReference type="InterPro" id="IPR004562">
    <property type="entry name" value="LipoylTrfase_LipoateP_Ligase"/>
</dbReference>
<organism evidence="3 4">
    <name type="scientific">Paludibacter jiangxiensis</name>
    <dbReference type="NCBI Taxonomy" id="681398"/>
    <lineage>
        <taxon>Bacteria</taxon>
        <taxon>Pseudomonadati</taxon>
        <taxon>Bacteroidota</taxon>
        <taxon>Bacteroidia</taxon>
        <taxon>Bacteroidales</taxon>
        <taxon>Paludibacteraceae</taxon>
        <taxon>Paludibacter</taxon>
    </lineage>
</organism>
<sequence>MQIIVSESHSPSFNLASEQFLLTERPCDVLFFYINDPCVVLGRNQNIYAEVNLPYCLSESIQIVRRLSGGGAVYHDSGNINFCFIATKASNPLDYNPLSEIVSVLSSLGVKTSVGIRKDLYLNQKKITGTAVHSSGTHVLFHGTLLYDTNLDALETALTSPHITESKAVKSVRSKVTNIRQESESLKNMGPIGFLQQLASQFSKRYFSGIKHFSSEETESIYDLQTERYNTWEWNWAQSPKAIVEHTTELNGEFLSLSLSIEKGVICHVGNKCPEALKVKLLGKKLSDLF</sequence>
<dbReference type="GO" id="GO:0005737">
    <property type="term" value="C:cytoplasm"/>
    <property type="evidence" value="ECO:0007669"/>
    <property type="project" value="TreeGrafter"/>
</dbReference>
<dbReference type="STRING" id="681398.PJIAN_248"/>
<proteinExistence type="predicted"/>
<protein>
    <submittedName>
        <fullName evidence="3">Lipoate-protein ligase A</fullName>
    </submittedName>
</protein>
<accession>A0A170ZBA2</accession>
<feature type="domain" description="BPL/LPL catalytic" evidence="2">
    <location>
        <begin position="24"/>
        <end position="188"/>
    </location>
</feature>
<dbReference type="UniPathway" id="UPA00537">
    <property type="reaction ID" value="UER00595"/>
</dbReference>
<dbReference type="GO" id="GO:0017118">
    <property type="term" value="F:lipoyltransferase activity"/>
    <property type="evidence" value="ECO:0007669"/>
    <property type="project" value="TreeGrafter"/>
</dbReference>
<keyword evidence="4" id="KW-1185">Reference proteome</keyword>
<comment type="pathway">
    <text evidence="1">Protein modification; protein lipoylation via exogenous pathway; protein N(6)-(lipoyl)lysine from lipoate: step 2/2.</text>
</comment>
<evidence type="ECO:0000259" key="2">
    <source>
        <dbReference type="PROSITE" id="PS51733"/>
    </source>
</evidence>
<dbReference type="Gene3D" id="3.30.930.10">
    <property type="entry name" value="Bira Bifunctional Protein, Domain 2"/>
    <property type="match status" value="1"/>
</dbReference>
<dbReference type="InterPro" id="IPR004143">
    <property type="entry name" value="BPL_LPL_catalytic"/>
</dbReference>
<dbReference type="Proteomes" id="UP000076586">
    <property type="component" value="Unassembled WGS sequence"/>
</dbReference>
<reference evidence="4" key="1">
    <citation type="submission" date="2016-04" db="EMBL/GenBank/DDBJ databases">
        <title>Draft genome sequence of Paludibacter jiangxiensis strain NM7.</title>
        <authorList>
            <person name="Qiu Y."/>
            <person name="Matsuura N."/>
            <person name="Ohashi A."/>
            <person name="Tourlousse M.D."/>
            <person name="Sekiguchi Y."/>
        </authorList>
    </citation>
    <scope>NUCLEOTIDE SEQUENCE [LARGE SCALE GENOMIC DNA]</scope>
    <source>
        <strain evidence="4">NM7</strain>
    </source>
</reference>
<dbReference type="GO" id="GO:0009249">
    <property type="term" value="P:protein lipoylation"/>
    <property type="evidence" value="ECO:0007669"/>
    <property type="project" value="InterPro"/>
</dbReference>
<dbReference type="RefSeq" id="WP_068702857.1">
    <property type="nucleotide sequence ID" value="NZ_BDCR01000002.1"/>
</dbReference>
<dbReference type="PANTHER" id="PTHR12561:SF3">
    <property type="entry name" value="LIPOYLTRANSFERASE 1, MITOCHONDRIAL"/>
    <property type="match status" value="1"/>
</dbReference>
<dbReference type="AlphaFoldDB" id="A0A170ZBA2"/>
<comment type="caution">
    <text evidence="3">The sequence shown here is derived from an EMBL/GenBank/DDBJ whole genome shotgun (WGS) entry which is preliminary data.</text>
</comment>
<name>A0A170ZBA2_9BACT</name>